<gene>
    <name evidence="2" type="ORF">DENOEST_P0029</name>
    <name evidence="3" type="ORF">DENOEST_P0126</name>
</gene>
<dbReference type="EMBL" id="LR778302">
    <property type="protein sequence ID" value="CAB1371187.1"/>
    <property type="molecule type" value="Genomic_DNA"/>
</dbReference>
<proteinExistence type="predicted"/>
<dbReference type="KEGG" id="doe:DENOEST_P0126"/>
<sequence length="122" mass="13159">MKPVAILLSVIGMAFACESQAQARIYTKPHDLMVLAIKSGSAAGVLTGQVDEHFTRQFRSTGPLLVTAKVIQNLGRADCKRLEIIYTKKDVDTPKGRTDAILTTQMNYCLDGGPPLPEGVGE</sequence>
<accession>A0A6S6YVB8</accession>
<evidence type="ECO:0000313" key="2">
    <source>
        <dbReference type="EMBL" id="CAB1371187.1"/>
    </source>
</evidence>
<dbReference type="AlphaFoldDB" id="A0A6S6YVB8"/>
<dbReference type="EMBL" id="LR778302">
    <property type="protein sequence ID" value="CAB1371284.1"/>
    <property type="molecule type" value="Genomic_DNA"/>
</dbReference>
<evidence type="ECO:0000313" key="3">
    <source>
        <dbReference type="EMBL" id="CAB1371284.1"/>
    </source>
</evidence>
<dbReference type="Proteomes" id="UP000515733">
    <property type="component" value="Plasmid pI"/>
</dbReference>
<keyword evidence="1" id="KW-0732">Signal</keyword>
<evidence type="ECO:0008006" key="5">
    <source>
        <dbReference type="Google" id="ProtNLM"/>
    </source>
</evidence>
<organism evidence="3 4">
    <name type="scientific">Denitratisoma oestradiolicum</name>
    <dbReference type="NCBI Taxonomy" id="311182"/>
    <lineage>
        <taxon>Bacteria</taxon>
        <taxon>Pseudomonadati</taxon>
        <taxon>Pseudomonadota</taxon>
        <taxon>Betaproteobacteria</taxon>
        <taxon>Nitrosomonadales</taxon>
        <taxon>Sterolibacteriaceae</taxon>
        <taxon>Denitratisoma</taxon>
    </lineage>
</organism>
<dbReference type="RefSeq" id="WP_183148336.1">
    <property type="nucleotide sequence ID" value="NZ_LR778302.1"/>
</dbReference>
<geneLocation type="plasmid" evidence="3 4">
    <name>pI</name>
</geneLocation>
<reference evidence="3 4" key="1">
    <citation type="submission" date="2020-03" db="EMBL/GenBank/DDBJ databases">
        <authorList>
            <consortium name="Genoscope - CEA"/>
            <person name="William W."/>
        </authorList>
    </citation>
    <scope>NUCLEOTIDE SEQUENCE [LARGE SCALE GENOMIC DNA]</scope>
    <source>
        <strain evidence="4">DSM 16959</strain>
        <strain evidence="3">DSM16959</strain>
        <plasmid evidence="3 4">pI</plasmid>
    </source>
</reference>
<feature type="chain" id="PRO_5036190608" description="Lipoprotein" evidence="1">
    <location>
        <begin position="24"/>
        <end position="122"/>
    </location>
</feature>
<keyword evidence="4" id="KW-1185">Reference proteome</keyword>
<protein>
    <recommendedName>
        <fullName evidence="5">Lipoprotein</fullName>
    </recommendedName>
</protein>
<evidence type="ECO:0000313" key="4">
    <source>
        <dbReference type="Proteomes" id="UP000515733"/>
    </source>
</evidence>
<feature type="signal peptide" evidence="1">
    <location>
        <begin position="1"/>
        <end position="23"/>
    </location>
</feature>
<keyword evidence="3" id="KW-0614">Plasmid</keyword>
<dbReference type="KEGG" id="doe:DENOEST_P0029"/>
<name>A0A6S6YVB8_9PROT</name>
<dbReference type="PROSITE" id="PS51257">
    <property type="entry name" value="PROKAR_LIPOPROTEIN"/>
    <property type="match status" value="1"/>
</dbReference>
<evidence type="ECO:0000256" key="1">
    <source>
        <dbReference type="SAM" id="SignalP"/>
    </source>
</evidence>